<dbReference type="InterPro" id="IPR017853">
    <property type="entry name" value="GH"/>
</dbReference>
<dbReference type="EMBL" id="BAAARE010000002">
    <property type="protein sequence ID" value="GAA2470221.1"/>
    <property type="molecule type" value="Genomic_DNA"/>
</dbReference>
<dbReference type="InterPro" id="IPR001360">
    <property type="entry name" value="Glyco_hydro_1"/>
</dbReference>
<dbReference type="Gene3D" id="3.20.20.80">
    <property type="entry name" value="Glycosidases"/>
    <property type="match status" value="1"/>
</dbReference>
<dbReference type="EC" id="3.2.1.21" evidence="7"/>
<dbReference type="InterPro" id="IPR017736">
    <property type="entry name" value="Glyco_hydro_1_beta-glucosidase"/>
</dbReference>
<dbReference type="SUPFAM" id="SSF51445">
    <property type="entry name" value="(Trans)glycosidases"/>
    <property type="match status" value="1"/>
</dbReference>
<evidence type="ECO:0000256" key="4">
    <source>
        <dbReference type="ARBA" id="ARBA00023277"/>
    </source>
</evidence>
<protein>
    <recommendedName>
        <fullName evidence="7">Beta-glucosidase</fullName>
        <ecNumber evidence="7">3.2.1.21</ecNumber>
    </recommendedName>
</protein>
<accession>A0ABN3KRD4</accession>
<dbReference type="PANTHER" id="PTHR10353:SF36">
    <property type="entry name" value="LP05116P"/>
    <property type="match status" value="1"/>
</dbReference>
<evidence type="ECO:0000313" key="9">
    <source>
        <dbReference type="EMBL" id="GAA2470221.1"/>
    </source>
</evidence>
<dbReference type="PRINTS" id="PR00131">
    <property type="entry name" value="GLHYDRLASE1"/>
</dbReference>
<gene>
    <name evidence="9" type="ORF">GCM10009858_04380</name>
</gene>
<comment type="similarity">
    <text evidence="1 7">Belongs to the glycosyl hydrolase 1 family.</text>
</comment>
<keyword evidence="3" id="KW-0136">Cellulose degradation</keyword>
<keyword evidence="10" id="KW-1185">Reference proteome</keyword>
<evidence type="ECO:0000256" key="8">
    <source>
        <dbReference type="SAM" id="MobiDB-lite"/>
    </source>
</evidence>
<proteinExistence type="inferred from homology"/>
<keyword evidence="4" id="KW-0119">Carbohydrate metabolism</keyword>
<dbReference type="Pfam" id="PF00232">
    <property type="entry name" value="Glyco_hydro_1"/>
    <property type="match status" value="1"/>
</dbReference>
<feature type="region of interest" description="Disordered" evidence="8">
    <location>
        <begin position="328"/>
        <end position="352"/>
    </location>
</feature>
<organism evidence="9 10">
    <name type="scientific">Terrabacter carboxydivorans</name>
    <dbReference type="NCBI Taxonomy" id="619730"/>
    <lineage>
        <taxon>Bacteria</taxon>
        <taxon>Bacillati</taxon>
        <taxon>Actinomycetota</taxon>
        <taxon>Actinomycetes</taxon>
        <taxon>Micrococcales</taxon>
        <taxon>Intrasporangiaceae</taxon>
        <taxon>Terrabacter</taxon>
    </lineage>
</organism>
<comment type="caution">
    <text evidence="9">The sequence shown here is derived from an EMBL/GenBank/DDBJ whole genome shotgun (WGS) entry which is preliminary data.</text>
</comment>
<keyword evidence="2 7" id="KW-0378">Hydrolase</keyword>
<evidence type="ECO:0000256" key="3">
    <source>
        <dbReference type="ARBA" id="ARBA00023001"/>
    </source>
</evidence>
<dbReference type="NCBIfam" id="TIGR03356">
    <property type="entry name" value="BGL"/>
    <property type="match status" value="1"/>
</dbReference>
<reference evidence="9 10" key="1">
    <citation type="journal article" date="2019" name="Int. J. Syst. Evol. Microbiol.">
        <title>The Global Catalogue of Microorganisms (GCM) 10K type strain sequencing project: providing services to taxonomists for standard genome sequencing and annotation.</title>
        <authorList>
            <consortium name="The Broad Institute Genomics Platform"/>
            <consortium name="The Broad Institute Genome Sequencing Center for Infectious Disease"/>
            <person name="Wu L."/>
            <person name="Ma J."/>
        </authorList>
    </citation>
    <scope>NUCLEOTIDE SEQUENCE [LARGE SCALE GENOMIC DNA]</scope>
    <source>
        <strain evidence="9 10">JCM 16259</strain>
    </source>
</reference>
<keyword evidence="6" id="KW-0624">Polysaccharide degradation</keyword>
<evidence type="ECO:0000256" key="2">
    <source>
        <dbReference type="ARBA" id="ARBA00022801"/>
    </source>
</evidence>
<name>A0ABN3KRD4_9MICO</name>
<dbReference type="RefSeq" id="WP_344252533.1">
    <property type="nucleotide sequence ID" value="NZ_BAAARE010000002.1"/>
</dbReference>
<keyword evidence="5 7" id="KW-0326">Glycosidase</keyword>
<evidence type="ECO:0000256" key="6">
    <source>
        <dbReference type="ARBA" id="ARBA00023326"/>
    </source>
</evidence>
<evidence type="ECO:0000256" key="7">
    <source>
        <dbReference type="RuleBase" id="RU361175"/>
    </source>
</evidence>
<evidence type="ECO:0000256" key="1">
    <source>
        <dbReference type="ARBA" id="ARBA00010838"/>
    </source>
</evidence>
<evidence type="ECO:0000313" key="10">
    <source>
        <dbReference type="Proteomes" id="UP001500730"/>
    </source>
</evidence>
<dbReference type="Proteomes" id="UP001500730">
    <property type="component" value="Unassembled WGS sequence"/>
</dbReference>
<evidence type="ECO:0000256" key="5">
    <source>
        <dbReference type="ARBA" id="ARBA00023295"/>
    </source>
</evidence>
<comment type="catalytic activity">
    <reaction evidence="7">
        <text>Hydrolysis of terminal, non-reducing beta-D-glucosyl residues with release of beta-D-glucose.</text>
        <dbReference type="EC" id="3.2.1.21"/>
    </reaction>
</comment>
<sequence length="509" mass="55786">MTAQTRSPQPLTVPAADLVLAQTRPVPTDFVLGAATAAYQIEGARHEDGRTDSIWDTFSHAPGAVVDGDTGDVACEHYHRYAADVALMKSLGLQSYRFSTSWDRVCPDGGAVNAKGLDFYERLVDSLLEAGIAPWLTLYHWDLPQALEDRGGWTSRETVDRFVDYSLAVHDRLGDRVRTWTTLNEPFCAAFLGYTAGMHAPGRTSPADGLAAAHHLMLAHGRVVQELRARDASLELGLTLNFTVADPLDPSDPRDVDAARRVDAQMNRIFLDPVFRGAYPADLLDDVRHLGLEDHIMDGDLEVISTPIDVLGVNYYNGEAIGHEPPAAARADSLNGGRFTRSPFPAADDSHRHPRGLPVTAMDWEIQPEGLTRLLVRLHEEYAGPAGVTLHVTENGAAFDDAPDEDGFVDDRGRTAYVRSHLGAILDAVDAGVPVRGYFYWSLLDNFEWAWGYAKRFGIVRVDYDTQVRTPKASALDYARIIATRRLPTPWADLDATGDGDEPAGESTT</sequence>
<dbReference type="PANTHER" id="PTHR10353">
    <property type="entry name" value="GLYCOSYL HYDROLASE"/>
    <property type="match status" value="1"/>
</dbReference>